<dbReference type="SMART" id="SM00028">
    <property type="entry name" value="TPR"/>
    <property type="match status" value="3"/>
</dbReference>
<keyword evidence="2 3" id="KW-0802">TPR repeat</keyword>
<feature type="transmembrane region" description="Helical" evidence="5">
    <location>
        <begin position="385"/>
        <end position="406"/>
    </location>
</feature>
<dbReference type="EMBL" id="PPSL01000004">
    <property type="protein sequence ID" value="PQJ09986.1"/>
    <property type="molecule type" value="Genomic_DNA"/>
</dbReference>
<proteinExistence type="predicted"/>
<feature type="transmembrane region" description="Helical" evidence="5">
    <location>
        <begin position="412"/>
        <end position="434"/>
    </location>
</feature>
<name>A0A2S7STY4_9BACT</name>
<dbReference type="PROSITE" id="PS50005">
    <property type="entry name" value="TPR"/>
    <property type="match status" value="2"/>
</dbReference>
<evidence type="ECO:0000256" key="1">
    <source>
        <dbReference type="ARBA" id="ARBA00022737"/>
    </source>
</evidence>
<dbReference type="SUPFAM" id="SSF48452">
    <property type="entry name" value="TPR-like"/>
    <property type="match status" value="1"/>
</dbReference>
<dbReference type="Proteomes" id="UP000239872">
    <property type="component" value="Unassembled WGS sequence"/>
</dbReference>
<feature type="transmembrane region" description="Helical" evidence="5">
    <location>
        <begin position="203"/>
        <end position="230"/>
    </location>
</feature>
<evidence type="ECO:0000313" key="6">
    <source>
        <dbReference type="EMBL" id="PQJ09986.1"/>
    </source>
</evidence>
<dbReference type="InterPro" id="IPR011990">
    <property type="entry name" value="TPR-like_helical_dom_sf"/>
</dbReference>
<sequence length="644" mass="71994">MAKKQNQQNIQRPASVPKVSATPKSETPARFSLQTKLAILLGIIACLVYFNTLSNGYVLDDFTVIKNNRIITKGISAIGEIFTTPYRRGWFITHNDLYRPLSLVMFAIESDLGGGSPTLGHFMNMVVFASGVGMLFIFLNGLFDGKKMAVAFIAALLFALHPIHTEVVANIKSRDELLCFFFAFVSLNVFLKYSKTGEIKQLLLGALCFFLSFLSKETVITFLAVIPLIFFFYRNENKMRSIYITVSAVVVALLFLGIRFAVLSHYDANTDSFVTFMDNFLTVPPKGTSALATEILILGQYVKLLFVPYPLICDYSYNSIPFVTFGNIGVIISLAFYLLLGGFGTYKLIKSPKDPFAFAILFFLITISLFSNIPFIIGAAMAERFVFFASMSFCLVLALLIERFLMGGNTGMAAVTSGKVLAIIVPICLIYFVISSGRNKDWMSNETLFRADVVHTPNDARVNYYLGTELVTEKAKTEGNPVVVKQIIEEGCVYLRSALNVYPEYDDAHAAIGDAFFKLGRYDSAEVHDKRALELNPKFVIAMNNLAGVYFVRNQYDTAIMYCRRSIARSPDFVNAYANLGLCYMRQGKFDSSLKNLYIAISKDANFLSSYENMAFTYQAMGKTDSMRKYNEIAQELRAGGKRQ</sequence>
<accession>A0A2S7STY4</accession>
<keyword evidence="5" id="KW-0812">Transmembrane</keyword>
<dbReference type="InterPro" id="IPR019734">
    <property type="entry name" value="TPR_rpt"/>
</dbReference>
<evidence type="ECO:0000313" key="7">
    <source>
        <dbReference type="Proteomes" id="UP000239872"/>
    </source>
</evidence>
<feature type="transmembrane region" description="Helical" evidence="5">
    <location>
        <begin position="122"/>
        <end position="143"/>
    </location>
</feature>
<dbReference type="PANTHER" id="PTHR44227:SF3">
    <property type="entry name" value="PROTEIN O-MANNOSYL-TRANSFERASE TMTC4"/>
    <property type="match status" value="1"/>
</dbReference>
<dbReference type="Pfam" id="PF13432">
    <property type="entry name" value="TPR_16"/>
    <property type="match status" value="1"/>
</dbReference>
<feature type="repeat" description="TPR" evidence="3">
    <location>
        <begin position="574"/>
        <end position="607"/>
    </location>
</feature>
<feature type="transmembrane region" description="Helical" evidence="5">
    <location>
        <begin position="324"/>
        <end position="344"/>
    </location>
</feature>
<gene>
    <name evidence="6" type="ORF">CJD36_014905</name>
</gene>
<dbReference type="Gene3D" id="1.25.40.10">
    <property type="entry name" value="Tetratricopeptide repeat domain"/>
    <property type="match status" value="1"/>
</dbReference>
<feature type="transmembrane region" description="Helical" evidence="5">
    <location>
        <begin position="242"/>
        <end position="262"/>
    </location>
</feature>
<feature type="transmembrane region" description="Helical" evidence="5">
    <location>
        <begin position="356"/>
        <end position="378"/>
    </location>
</feature>
<feature type="transmembrane region" description="Helical" evidence="5">
    <location>
        <begin position="37"/>
        <end position="59"/>
    </location>
</feature>
<evidence type="ECO:0000256" key="3">
    <source>
        <dbReference type="PROSITE-ProRule" id="PRU00339"/>
    </source>
</evidence>
<feature type="compositionally biased region" description="Polar residues" evidence="4">
    <location>
        <begin position="1"/>
        <end position="12"/>
    </location>
</feature>
<keyword evidence="5" id="KW-1133">Transmembrane helix</keyword>
<feature type="repeat" description="TPR" evidence="3">
    <location>
        <begin position="506"/>
        <end position="539"/>
    </location>
</feature>
<evidence type="ECO:0000256" key="5">
    <source>
        <dbReference type="SAM" id="Phobius"/>
    </source>
</evidence>
<reference evidence="6 7" key="1">
    <citation type="submission" date="2018-01" db="EMBL/GenBank/DDBJ databases">
        <title>A novel member of the phylum Bacteroidetes isolated from glacier ice.</title>
        <authorList>
            <person name="Liu Q."/>
            <person name="Xin Y.-H."/>
        </authorList>
    </citation>
    <scope>NUCLEOTIDE SEQUENCE [LARGE SCALE GENOMIC DNA]</scope>
    <source>
        <strain evidence="6 7">RB1R16</strain>
    </source>
</reference>
<dbReference type="RefSeq" id="WP_105039995.1">
    <property type="nucleotide sequence ID" value="NZ_PPSL01000004.1"/>
</dbReference>
<evidence type="ECO:0000256" key="2">
    <source>
        <dbReference type="ARBA" id="ARBA00022803"/>
    </source>
</evidence>
<feature type="transmembrane region" description="Helical" evidence="5">
    <location>
        <begin position="149"/>
        <end position="169"/>
    </location>
</feature>
<dbReference type="AlphaFoldDB" id="A0A2S7STY4"/>
<comment type="caution">
    <text evidence="6">The sequence shown here is derived from an EMBL/GenBank/DDBJ whole genome shotgun (WGS) entry which is preliminary data.</text>
</comment>
<dbReference type="InterPro" id="IPR052346">
    <property type="entry name" value="O-mannosyl-transferase_TMTC"/>
</dbReference>
<feature type="region of interest" description="Disordered" evidence="4">
    <location>
        <begin position="1"/>
        <end position="24"/>
    </location>
</feature>
<dbReference type="PANTHER" id="PTHR44227">
    <property type="match status" value="1"/>
</dbReference>
<protein>
    <submittedName>
        <fullName evidence="6">Uncharacterized protein</fullName>
    </submittedName>
</protein>
<dbReference type="OrthoDB" id="98874at2"/>
<keyword evidence="7" id="KW-1185">Reference proteome</keyword>
<organism evidence="6 7">
    <name type="scientific">Flavipsychrobacter stenotrophus</name>
    <dbReference type="NCBI Taxonomy" id="2077091"/>
    <lineage>
        <taxon>Bacteria</taxon>
        <taxon>Pseudomonadati</taxon>
        <taxon>Bacteroidota</taxon>
        <taxon>Chitinophagia</taxon>
        <taxon>Chitinophagales</taxon>
        <taxon>Chitinophagaceae</taxon>
        <taxon>Flavipsychrobacter</taxon>
    </lineage>
</organism>
<keyword evidence="1" id="KW-0677">Repeat</keyword>
<evidence type="ECO:0000256" key="4">
    <source>
        <dbReference type="SAM" id="MobiDB-lite"/>
    </source>
</evidence>
<keyword evidence="5" id="KW-0472">Membrane</keyword>
<feature type="transmembrane region" description="Helical" evidence="5">
    <location>
        <begin position="290"/>
        <end position="312"/>
    </location>
</feature>